<dbReference type="GO" id="GO:0008081">
    <property type="term" value="F:phosphoric diester hydrolase activity"/>
    <property type="evidence" value="ECO:0007669"/>
    <property type="project" value="InterPro"/>
</dbReference>
<dbReference type="InterPro" id="IPR032075">
    <property type="entry name" value="PI-PLC-C1"/>
</dbReference>
<dbReference type="AlphaFoldDB" id="A0A1M6V463"/>
<gene>
    <name evidence="1" type="ORF">SAMN04488028_108115</name>
</gene>
<accession>A0A1M6V463</accession>
<dbReference type="SUPFAM" id="SSF51695">
    <property type="entry name" value="PLC-like phosphodiesterases"/>
    <property type="match status" value="1"/>
</dbReference>
<name>A0A1M6V463_REIAG</name>
<reference evidence="2" key="1">
    <citation type="submission" date="2016-11" db="EMBL/GenBank/DDBJ databases">
        <authorList>
            <person name="Varghese N."/>
            <person name="Submissions S."/>
        </authorList>
    </citation>
    <scope>NUCLEOTIDE SEQUENCE [LARGE SCALE GENOMIC DNA]</scope>
    <source>
        <strain evidence="2">DSM 26134</strain>
    </source>
</reference>
<evidence type="ECO:0000313" key="1">
    <source>
        <dbReference type="EMBL" id="SHK76287.1"/>
    </source>
</evidence>
<dbReference type="CDD" id="cd08589">
    <property type="entry name" value="PI-PLCc_SaPLC1_like"/>
    <property type="match status" value="1"/>
</dbReference>
<dbReference type="EMBL" id="FRAA01000008">
    <property type="protein sequence ID" value="SHK76287.1"/>
    <property type="molecule type" value="Genomic_DNA"/>
</dbReference>
<organism evidence="1 2">
    <name type="scientific">Reichenbachiella agariperforans</name>
    <dbReference type="NCBI Taxonomy" id="156994"/>
    <lineage>
        <taxon>Bacteria</taxon>
        <taxon>Pseudomonadati</taxon>
        <taxon>Bacteroidota</taxon>
        <taxon>Cytophagia</taxon>
        <taxon>Cytophagales</taxon>
        <taxon>Reichenbachiellaceae</taxon>
        <taxon>Reichenbachiella</taxon>
    </lineage>
</organism>
<dbReference type="Proteomes" id="UP000184474">
    <property type="component" value="Unassembled WGS sequence"/>
</dbReference>
<dbReference type="PROSITE" id="PS51257">
    <property type="entry name" value="PROKAR_LIPOPROTEIN"/>
    <property type="match status" value="1"/>
</dbReference>
<dbReference type="Pfam" id="PF16670">
    <property type="entry name" value="PI-PLC-C1"/>
    <property type="match status" value="1"/>
</dbReference>
<dbReference type="Gene3D" id="3.20.20.190">
    <property type="entry name" value="Phosphatidylinositol (PI) phosphodiesterase"/>
    <property type="match status" value="1"/>
</dbReference>
<dbReference type="STRING" id="156994.SAMN04488028_108115"/>
<evidence type="ECO:0000313" key="2">
    <source>
        <dbReference type="Proteomes" id="UP000184474"/>
    </source>
</evidence>
<keyword evidence="2" id="KW-1185">Reference proteome</keyword>
<dbReference type="InterPro" id="IPR017946">
    <property type="entry name" value="PLC-like_Pdiesterase_TIM-brl"/>
</dbReference>
<dbReference type="GO" id="GO:0006629">
    <property type="term" value="P:lipid metabolic process"/>
    <property type="evidence" value="ECO:0007669"/>
    <property type="project" value="InterPro"/>
</dbReference>
<protein>
    <submittedName>
        <fullName evidence="1">Phosphoinositide phospholipase C, Ca2+-dependent</fullName>
    </submittedName>
</protein>
<proteinExistence type="predicted"/>
<sequence>MIHPTQKNLAINHFIFMKHLTPIFFLFLTAIACQPKQETQVPIKLNQMQVIGSHNSYKSGIEPALMQLLIQEDSGAMGLDYRHLPLDQQLDLGLRNLEIDVVYDPEGGRFQQPLALQLMDSLGIPALPFDTAHELSTRGIKTFHIPDIDFRSHCLTFKGCLSDVRTWSMANPTHFPIIITINPKNSGINKPGYTEVTAFDAQALDSLDAEIAAVFADEELITPGLVQGSAASLREAVLTTGWPALDASRGKVLFVFDAGRELTEQYLQGDVASKPMFVDVEETHPMAAFFIMNDPIEQEQEIRERVKKGYMVRTRADANTDEARKNNYERFEAAKRSGAQVITTDYYIKEINPFSTFQVTFDSSTYERSNPVSIHPNPAL</sequence>